<gene>
    <name evidence="3" type="ORF">HDA36_003423</name>
</gene>
<dbReference type="EMBL" id="JACHDB010000001">
    <property type="protein sequence ID" value="MBB5433339.1"/>
    <property type="molecule type" value="Genomic_DNA"/>
</dbReference>
<dbReference type="GO" id="GO:0043190">
    <property type="term" value="C:ATP-binding cassette (ABC) transporter complex"/>
    <property type="evidence" value="ECO:0007669"/>
    <property type="project" value="InterPro"/>
</dbReference>
<feature type="chain" id="PRO_5038733161" evidence="1">
    <location>
        <begin position="18"/>
        <end position="313"/>
    </location>
</feature>
<comment type="caution">
    <text evidence="3">The sequence shown here is derived from an EMBL/GenBank/DDBJ whole genome shotgun (WGS) entry which is preliminary data.</text>
</comment>
<dbReference type="AlphaFoldDB" id="A0A7W8QN51"/>
<dbReference type="GO" id="GO:0022857">
    <property type="term" value="F:transmembrane transporter activity"/>
    <property type="evidence" value="ECO:0007669"/>
    <property type="project" value="InterPro"/>
</dbReference>
<dbReference type="InterPro" id="IPR007210">
    <property type="entry name" value="ABC_Gly_betaine_transp_sub-bd"/>
</dbReference>
<feature type="domain" description="ABC-type glycine betaine transport system substrate-binding" evidence="2">
    <location>
        <begin position="30"/>
        <end position="300"/>
    </location>
</feature>
<dbReference type="Proteomes" id="UP000572635">
    <property type="component" value="Unassembled WGS sequence"/>
</dbReference>
<keyword evidence="4" id="KW-1185">Reference proteome</keyword>
<feature type="signal peptide" evidence="1">
    <location>
        <begin position="1"/>
        <end position="17"/>
    </location>
</feature>
<dbReference type="Gene3D" id="3.40.190.10">
    <property type="entry name" value="Periplasmic binding protein-like II"/>
    <property type="match status" value="1"/>
</dbReference>
<evidence type="ECO:0000256" key="1">
    <source>
        <dbReference type="SAM" id="SignalP"/>
    </source>
</evidence>
<organism evidence="3 4">
    <name type="scientific">Nocardiopsis composta</name>
    <dbReference type="NCBI Taxonomy" id="157465"/>
    <lineage>
        <taxon>Bacteria</taxon>
        <taxon>Bacillati</taxon>
        <taxon>Actinomycetota</taxon>
        <taxon>Actinomycetes</taxon>
        <taxon>Streptosporangiales</taxon>
        <taxon>Nocardiopsidaceae</taxon>
        <taxon>Nocardiopsis</taxon>
    </lineage>
</organism>
<accession>A0A7W8QN51</accession>
<protein>
    <submittedName>
        <fullName evidence="3">Glycine betaine/proline transport system substrate-binding protein</fullName>
    </submittedName>
</protein>
<name>A0A7W8QN51_9ACTN</name>
<reference evidence="3 4" key="1">
    <citation type="submission" date="2020-08" db="EMBL/GenBank/DDBJ databases">
        <title>Sequencing the genomes of 1000 actinobacteria strains.</title>
        <authorList>
            <person name="Klenk H.-P."/>
        </authorList>
    </citation>
    <scope>NUCLEOTIDE SEQUENCE [LARGE SCALE GENOMIC DNA]</scope>
    <source>
        <strain evidence="3 4">DSM 44551</strain>
    </source>
</reference>
<dbReference type="Pfam" id="PF04069">
    <property type="entry name" value="OpuAC"/>
    <property type="match status" value="1"/>
</dbReference>
<keyword evidence="1" id="KW-0732">Signal</keyword>
<evidence type="ECO:0000313" key="4">
    <source>
        <dbReference type="Proteomes" id="UP000572635"/>
    </source>
</evidence>
<dbReference type="RefSeq" id="WP_184393002.1">
    <property type="nucleotide sequence ID" value="NZ_BAAAJD010000044.1"/>
</dbReference>
<sequence>MLCSAAAAASLVLLATACGTGGDAEEADDKTVRMAVNPWAGYEASAAVLTYLLENELGVTVEQVELDVEPTWQQMAAGKVDVNLENWRRDDLMEIYGDPGAPKVVDGGETGLYGDHGWYVPAYVAEKYPEVMTLDGLAENTDVFSTPETPGDTGRFISSDPLFQSQDPGIINHYELDLEIDYTGSEADQIEAVREAYEKEEPALFYFYAPQWVFEDMDLVEIDMPEYVDMCEVDPDDVACGYPSYDLTKVFNKDFADQGGVAYRFLDRWQWSNDDQNKVAKMIADEGMEPEKAAKAWVDENEDVWKDWIPPKG</sequence>
<proteinExistence type="predicted"/>
<evidence type="ECO:0000313" key="3">
    <source>
        <dbReference type="EMBL" id="MBB5433339.1"/>
    </source>
</evidence>
<evidence type="ECO:0000259" key="2">
    <source>
        <dbReference type="Pfam" id="PF04069"/>
    </source>
</evidence>
<dbReference type="SUPFAM" id="SSF53850">
    <property type="entry name" value="Periplasmic binding protein-like II"/>
    <property type="match status" value="1"/>
</dbReference>
<dbReference type="Gene3D" id="3.40.190.100">
    <property type="entry name" value="Glycine betaine-binding periplasmic protein, domain 2"/>
    <property type="match status" value="1"/>
</dbReference>